<dbReference type="GO" id="GO:0005737">
    <property type="term" value="C:cytoplasm"/>
    <property type="evidence" value="ECO:0007669"/>
    <property type="project" value="TreeGrafter"/>
</dbReference>
<keyword evidence="1" id="KW-0433">Leucine-rich repeat</keyword>
<dbReference type="PANTHER" id="PTHR48051">
    <property type="match status" value="1"/>
</dbReference>
<name>A0A084ANL0_STACB</name>
<evidence type="ECO:0000256" key="2">
    <source>
        <dbReference type="ARBA" id="ARBA00022737"/>
    </source>
</evidence>
<feature type="compositionally biased region" description="Low complexity" evidence="3">
    <location>
        <begin position="409"/>
        <end position="442"/>
    </location>
</feature>
<dbReference type="SMART" id="SM00364">
    <property type="entry name" value="LRR_BAC"/>
    <property type="match status" value="5"/>
</dbReference>
<dbReference type="Pfam" id="PF13855">
    <property type="entry name" value="LRR_8"/>
    <property type="match status" value="1"/>
</dbReference>
<feature type="compositionally biased region" description="Low complexity" evidence="3">
    <location>
        <begin position="246"/>
        <end position="263"/>
    </location>
</feature>
<dbReference type="Pfam" id="PF13516">
    <property type="entry name" value="LRR_6"/>
    <property type="match status" value="1"/>
</dbReference>
<feature type="compositionally biased region" description="Low complexity" evidence="3">
    <location>
        <begin position="20"/>
        <end position="44"/>
    </location>
</feature>
<dbReference type="SUPFAM" id="SSF52058">
    <property type="entry name" value="L domain-like"/>
    <property type="match status" value="2"/>
</dbReference>
<dbReference type="Gene3D" id="3.80.10.10">
    <property type="entry name" value="Ribonuclease Inhibitor"/>
    <property type="match status" value="3"/>
</dbReference>
<feature type="compositionally biased region" description="Polar residues" evidence="3">
    <location>
        <begin position="93"/>
        <end position="109"/>
    </location>
</feature>
<keyword evidence="5" id="KW-1185">Reference proteome</keyword>
<feature type="compositionally biased region" description="Polar residues" evidence="3">
    <location>
        <begin position="129"/>
        <end position="139"/>
    </location>
</feature>
<protein>
    <recommendedName>
        <fullName evidence="6">Leucine-rich repeat-containing protein 40</fullName>
    </recommendedName>
</protein>
<sequence length="1189" mass="128326">MDDGQKRMSGIPRVSRLPVSRPTSSLPKPTTTTTTIPRPTSLRPSRSKDTLAQGTTGTVAPASKLRSSISQNQLRSKYAAADARSPHLRASPSRDQLGTSAIRSPSSKPKAQPPVAMGNSSRVAPLQQRRPSIGSNTSPTDPPREAMQSPDSDDHIFKRRLTLTRRPSEVLAMSPFHDAGSSTYEPSGESRPPSSSTEESSAFDTIKARNAKPRPSLTERTIETLSQVPASPALKKRPSASFFDQGRMSSRASSRPGSRPTSSHNSDGSTRFPSRPASRDGGFLGHEPMVPNFRASTNTMPPPSTFGLTTRTLAGNQGTVRSSASRGPLNRISVAAPSKPLAPGKSSQVDTTIASPATAKKTYGTLPSKGTAQTISARPLKNRASLTGLYRKPSLPALTKSELETDAGSHTPLSSAKSSKSSWDGSVPSLDSAATSSTTDSAEPGTPTSRKSSAALRDQIAQAKAAKRAAMKKVNAVPATLEMESPIVPSDDGFDFGVISQDPFNQMRGQDPKKKVLAQRVNAGRTTGRLNIAALGLKEIPLEVMKMYDLESIGAQDGSWAESVDLTRFVAADNELETLDDFMFPDTSPESFADDDDHQGSLFGGLETLDLHGNMLVGVPLGFRHLAHLTSLNLSSNSLSNNSLDTIAQMASLRDLKLAKNLFFGPLNDAFSKLTSLEILDLHGNNVSALPQNVENMTHLRILNLNENSFESLPFDGLAKLPLTELLVKKNKLSGTLIEDPIEELPHLQTLDVSANQLTRLVPLGSAISMPVVHALSLSMNRLQGLPDMTSWESLLTLTVDENCISSIPNSFTSLSKLRHADFSGNDIRVVPPEISRMDNLSMIRLSGNPLRDKKFVTITTDELKEVLAGRLESPAPYQNSSRQDSISAGRGMFAGTITETESWPSTAARANPDEDSRSENDDDFATPPTSAPHSPRARSRTTSSLRSRSRTLSNQTWPVKPGGLLDRSRTESSSLHPVVCSRVVAEHEVKQIQLQHNLFTCFPNSLSFFTSTLTSLSLAHNQLVGESYIAEELDLPVLKELNLTSNHITGLGPLINFLHAPTLEKLDVSLNRINGLPSNLKEAFPSLAILLVANNHLIELEPETISGLKIVDASSNDITHLNPRIGLLGGKGGLVKLDVAGNRFKVPRYNVLERGTEATLRWLRGRVPVAEMGTWKRENSEDSAEDFD</sequence>
<feature type="compositionally biased region" description="Low complexity" evidence="3">
    <location>
        <begin position="941"/>
        <end position="954"/>
    </location>
</feature>
<keyword evidence="2" id="KW-0677">Repeat</keyword>
<dbReference type="AlphaFoldDB" id="A0A084ANL0"/>
<gene>
    <name evidence="4" type="ORF">S7711_08171</name>
</gene>
<feature type="region of interest" description="Disordered" evidence="3">
    <location>
        <begin position="898"/>
        <end position="972"/>
    </location>
</feature>
<dbReference type="InterPro" id="IPR050216">
    <property type="entry name" value="LRR_domain-containing"/>
</dbReference>
<proteinExistence type="predicted"/>
<dbReference type="SMART" id="SM00369">
    <property type="entry name" value="LRR_TYP"/>
    <property type="match status" value="9"/>
</dbReference>
<feature type="compositionally biased region" description="Polar residues" evidence="3">
    <location>
        <begin position="345"/>
        <end position="355"/>
    </location>
</feature>
<reference evidence="4 5" key="1">
    <citation type="journal article" date="2014" name="BMC Genomics">
        <title>Comparative genome sequencing reveals chemotype-specific gene clusters in the toxigenic black mold Stachybotrys.</title>
        <authorList>
            <person name="Semeiks J."/>
            <person name="Borek D."/>
            <person name="Otwinowski Z."/>
            <person name="Grishin N.V."/>
        </authorList>
    </citation>
    <scope>NUCLEOTIDE SEQUENCE [LARGE SCALE GENOMIC DNA]</scope>
    <source>
        <strain evidence="5">CBS 109288 / IBT 7711</strain>
    </source>
</reference>
<dbReference type="PANTHER" id="PTHR48051:SF27">
    <property type="entry name" value="LEUCINE-RICH REPEAT-CONTAINING PROTEIN 40"/>
    <property type="match status" value="1"/>
</dbReference>
<organism evidence="4 5">
    <name type="scientific">Stachybotrys chartarum (strain CBS 109288 / IBT 7711)</name>
    <name type="common">Toxic black mold</name>
    <name type="synonym">Stilbospora chartarum</name>
    <dbReference type="NCBI Taxonomy" id="1280523"/>
    <lineage>
        <taxon>Eukaryota</taxon>
        <taxon>Fungi</taxon>
        <taxon>Dikarya</taxon>
        <taxon>Ascomycota</taxon>
        <taxon>Pezizomycotina</taxon>
        <taxon>Sordariomycetes</taxon>
        <taxon>Hypocreomycetidae</taxon>
        <taxon>Hypocreales</taxon>
        <taxon>Stachybotryaceae</taxon>
        <taxon>Stachybotrys</taxon>
    </lineage>
</organism>
<dbReference type="InterPro" id="IPR003591">
    <property type="entry name" value="Leu-rich_rpt_typical-subtyp"/>
</dbReference>
<evidence type="ECO:0000313" key="4">
    <source>
        <dbReference type="EMBL" id="KEY66889.1"/>
    </source>
</evidence>
<dbReference type="EMBL" id="KL648640">
    <property type="protein sequence ID" value="KEY66889.1"/>
    <property type="molecule type" value="Genomic_DNA"/>
</dbReference>
<evidence type="ECO:0000256" key="3">
    <source>
        <dbReference type="SAM" id="MobiDB-lite"/>
    </source>
</evidence>
<dbReference type="Proteomes" id="UP000028045">
    <property type="component" value="Unassembled WGS sequence"/>
</dbReference>
<feature type="region of interest" description="Disordered" evidence="3">
    <location>
        <begin position="360"/>
        <end position="379"/>
    </location>
</feature>
<dbReference type="InterPro" id="IPR032675">
    <property type="entry name" value="LRR_dom_sf"/>
</dbReference>
<feature type="region of interest" description="Disordered" evidence="3">
    <location>
        <begin position="402"/>
        <end position="461"/>
    </location>
</feature>
<dbReference type="InterPro" id="IPR001611">
    <property type="entry name" value="Leu-rich_rpt"/>
</dbReference>
<evidence type="ECO:0000313" key="5">
    <source>
        <dbReference type="Proteomes" id="UP000028045"/>
    </source>
</evidence>
<feature type="compositionally biased region" description="Low complexity" evidence="3">
    <location>
        <begin position="185"/>
        <end position="200"/>
    </location>
</feature>
<evidence type="ECO:0008006" key="6">
    <source>
        <dbReference type="Google" id="ProtNLM"/>
    </source>
</evidence>
<feature type="region of interest" description="Disordered" evidence="3">
    <location>
        <begin position="336"/>
        <end position="355"/>
    </location>
</feature>
<dbReference type="HOGENOM" id="CLU_007408_0_0_1"/>
<feature type="compositionally biased region" description="Polar residues" evidence="3">
    <location>
        <begin position="65"/>
        <end position="75"/>
    </location>
</feature>
<dbReference type="OrthoDB" id="676979at2759"/>
<dbReference type="PROSITE" id="PS51450">
    <property type="entry name" value="LRR"/>
    <property type="match status" value="1"/>
</dbReference>
<feature type="region of interest" description="Disordered" evidence="3">
    <location>
        <begin position="1"/>
        <end position="301"/>
    </location>
</feature>
<evidence type="ECO:0000256" key="1">
    <source>
        <dbReference type="ARBA" id="ARBA00022614"/>
    </source>
</evidence>
<accession>A0A084ANL0</accession>